<keyword evidence="2" id="KW-0812">Transmembrane</keyword>
<accession>A0A5C2SFH3</accession>
<evidence type="ECO:0008006" key="5">
    <source>
        <dbReference type="Google" id="ProtNLM"/>
    </source>
</evidence>
<evidence type="ECO:0000313" key="3">
    <source>
        <dbReference type="EMBL" id="RPD61944.1"/>
    </source>
</evidence>
<dbReference type="OrthoDB" id="3356019at2759"/>
<evidence type="ECO:0000313" key="4">
    <source>
        <dbReference type="Proteomes" id="UP000313359"/>
    </source>
</evidence>
<organism evidence="3 4">
    <name type="scientific">Lentinus tigrinus ALCF2SS1-6</name>
    <dbReference type="NCBI Taxonomy" id="1328759"/>
    <lineage>
        <taxon>Eukaryota</taxon>
        <taxon>Fungi</taxon>
        <taxon>Dikarya</taxon>
        <taxon>Basidiomycota</taxon>
        <taxon>Agaricomycotina</taxon>
        <taxon>Agaricomycetes</taxon>
        <taxon>Polyporales</taxon>
        <taxon>Polyporaceae</taxon>
        <taxon>Lentinus</taxon>
    </lineage>
</organism>
<reference evidence="3" key="1">
    <citation type="journal article" date="2018" name="Genome Biol. Evol.">
        <title>Genomics and development of Lentinus tigrinus, a white-rot wood-decaying mushroom with dimorphic fruiting bodies.</title>
        <authorList>
            <person name="Wu B."/>
            <person name="Xu Z."/>
            <person name="Knudson A."/>
            <person name="Carlson A."/>
            <person name="Chen N."/>
            <person name="Kovaka S."/>
            <person name="LaButti K."/>
            <person name="Lipzen A."/>
            <person name="Pennachio C."/>
            <person name="Riley R."/>
            <person name="Schakwitz W."/>
            <person name="Umezawa K."/>
            <person name="Ohm R.A."/>
            <person name="Grigoriev I.V."/>
            <person name="Nagy L.G."/>
            <person name="Gibbons J."/>
            <person name="Hibbett D."/>
        </authorList>
    </citation>
    <scope>NUCLEOTIDE SEQUENCE [LARGE SCALE GENOMIC DNA]</scope>
    <source>
        <strain evidence="3">ALCF2SS1-6</strain>
    </source>
</reference>
<keyword evidence="4" id="KW-1185">Reference proteome</keyword>
<feature type="transmembrane region" description="Helical" evidence="2">
    <location>
        <begin position="21"/>
        <end position="43"/>
    </location>
</feature>
<feature type="region of interest" description="Disordered" evidence="1">
    <location>
        <begin position="122"/>
        <end position="143"/>
    </location>
</feature>
<dbReference type="Proteomes" id="UP000313359">
    <property type="component" value="Unassembled WGS sequence"/>
</dbReference>
<gene>
    <name evidence="3" type="ORF">L227DRAFT_44684</name>
</gene>
<evidence type="ECO:0000256" key="2">
    <source>
        <dbReference type="SAM" id="Phobius"/>
    </source>
</evidence>
<dbReference type="EMBL" id="ML122260">
    <property type="protein sequence ID" value="RPD61944.1"/>
    <property type="molecule type" value="Genomic_DNA"/>
</dbReference>
<dbReference type="AlphaFoldDB" id="A0A5C2SFH3"/>
<sequence>MNTQRRKEEIEKAYKIQAAAGIRGFAQFGAVGLGLAAIGHYSWPAFRRQTPAFKAWLVTIVSVFGLCLRAETALQQHELEQRLRENSIRREARIDLARRGLVATETEIAKWKAERARAEEAAAAAAAVAEQPPAAPQVSASEQ</sequence>
<protein>
    <recommendedName>
        <fullName evidence="5">HIG1 domain-containing protein</fullName>
    </recommendedName>
</protein>
<proteinExistence type="predicted"/>
<name>A0A5C2SFH3_9APHY</name>
<evidence type="ECO:0000256" key="1">
    <source>
        <dbReference type="SAM" id="MobiDB-lite"/>
    </source>
</evidence>
<keyword evidence="2" id="KW-0472">Membrane</keyword>
<keyword evidence="2" id="KW-1133">Transmembrane helix</keyword>